<name>A0A1W2W6L9_CIOIN</name>
<dbReference type="OMA" id="NERHDQE"/>
<dbReference type="KEGG" id="cin:100179082"/>
<comment type="similarity">
    <text evidence="1">Belongs to the small GTPase superfamily. Rab family.</text>
</comment>
<dbReference type="GO" id="GO:0003924">
    <property type="term" value="F:GTPase activity"/>
    <property type="evidence" value="ECO:0000318"/>
    <property type="project" value="GO_Central"/>
</dbReference>
<evidence type="ECO:0000256" key="1">
    <source>
        <dbReference type="ARBA" id="ARBA00006270"/>
    </source>
</evidence>
<dbReference type="STRING" id="7719.ENSCINP00000032241"/>
<dbReference type="Proteomes" id="UP000008144">
    <property type="component" value="Chromosome 5"/>
</dbReference>
<dbReference type="FunCoup" id="A0A1W2W6L9">
    <property type="interactions" value="92"/>
</dbReference>
<proteinExistence type="inferred from homology"/>
<dbReference type="GeneID" id="100179082"/>
<gene>
    <name evidence="4" type="primary">LOC100179082</name>
</gene>
<dbReference type="InterPro" id="IPR001806">
    <property type="entry name" value="Small_GTPase"/>
</dbReference>
<dbReference type="Ensembl" id="ENSCINT00000036247.1">
    <property type="protein sequence ID" value="ENSCINP00000032241.1"/>
    <property type="gene ID" value="ENSCING00000024789.1"/>
</dbReference>
<dbReference type="RefSeq" id="XP_002125725.1">
    <property type="nucleotide sequence ID" value="XM_002125689.5"/>
</dbReference>
<evidence type="ECO:0000313" key="4">
    <source>
        <dbReference type="Ensembl" id="ENSCINP00000032241.1"/>
    </source>
</evidence>
<dbReference type="InterPro" id="IPR027417">
    <property type="entry name" value="P-loop_NTPase"/>
</dbReference>
<evidence type="ECO:0000256" key="2">
    <source>
        <dbReference type="ARBA" id="ARBA00022741"/>
    </source>
</evidence>
<dbReference type="InParanoid" id="A0A1W2W6L9"/>
<evidence type="ECO:0000256" key="3">
    <source>
        <dbReference type="ARBA" id="ARBA00023134"/>
    </source>
</evidence>
<dbReference type="GeneTree" id="ENSGT00940000167219"/>
<reference evidence="5" key="1">
    <citation type="journal article" date="2002" name="Science">
        <title>The draft genome of Ciona intestinalis: insights into chordate and vertebrate origins.</title>
        <authorList>
            <person name="Dehal P."/>
            <person name="Satou Y."/>
            <person name="Campbell R.K."/>
            <person name="Chapman J."/>
            <person name="Degnan B."/>
            <person name="De Tomaso A."/>
            <person name="Davidson B."/>
            <person name="Di Gregorio A."/>
            <person name="Gelpke M."/>
            <person name="Goodstein D.M."/>
            <person name="Harafuji N."/>
            <person name="Hastings K.E."/>
            <person name="Ho I."/>
            <person name="Hotta K."/>
            <person name="Huang W."/>
            <person name="Kawashima T."/>
            <person name="Lemaire P."/>
            <person name="Martinez D."/>
            <person name="Meinertzhagen I.A."/>
            <person name="Necula S."/>
            <person name="Nonaka M."/>
            <person name="Putnam N."/>
            <person name="Rash S."/>
            <person name="Saiga H."/>
            <person name="Satake M."/>
            <person name="Terry A."/>
            <person name="Yamada L."/>
            <person name="Wang H.G."/>
            <person name="Awazu S."/>
            <person name="Azumi K."/>
            <person name="Boore J."/>
            <person name="Branno M."/>
            <person name="Chin-Bow S."/>
            <person name="DeSantis R."/>
            <person name="Doyle S."/>
            <person name="Francino P."/>
            <person name="Keys D.N."/>
            <person name="Haga S."/>
            <person name="Hayashi H."/>
            <person name="Hino K."/>
            <person name="Imai K.S."/>
            <person name="Inaba K."/>
            <person name="Kano S."/>
            <person name="Kobayashi K."/>
            <person name="Kobayashi M."/>
            <person name="Lee B.I."/>
            <person name="Makabe K.W."/>
            <person name="Manohar C."/>
            <person name="Matassi G."/>
            <person name="Medina M."/>
            <person name="Mochizuki Y."/>
            <person name="Mount S."/>
            <person name="Morishita T."/>
            <person name="Miura S."/>
            <person name="Nakayama A."/>
            <person name="Nishizaka S."/>
            <person name="Nomoto H."/>
            <person name="Ohta F."/>
            <person name="Oishi K."/>
            <person name="Rigoutsos I."/>
            <person name="Sano M."/>
            <person name="Sasaki A."/>
            <person name="Sasakura Y."/>
            <person name="Shoguchi E."/>
            <person name="Shin-i T."/>
            <person name="Spagnuolo A."/>
            <person name="Stainier D."/>
            <person name="Suzuki M.M."/>
            <person name="Tassy O."/>
            <person name="Takatori N."/>
            <person name="Tokuoka M."/>
            <person name="Yagi K."/>
            <person name="Yoshizaki F."/>
            <person name="Wada S."/>
            <person name="Zhang C."/>
            <person name="Hyatt P.D."/>
            <person name="Larimer F."/>
            <person name="Detter C."/>
            <person name="Doggett N."/>
            <person name="Glavina T."/>
            <person name="Hawkins T."/>
            <person name="Richardson P."/>
            <person name="Lucas S."/>
            <person name="Kohara Y."/>
            <person name="Levine M."/>
            <person name="Satoh N."/>
            <person name="Rokhsar D.S."/>
        </authorList>
    </citation>
    <scope>NUCLEOTIDE SEQUENCE [LARGE SCALE GENOMIC DNA]</scope>
</reference>
<dbReference type="GO" id="GO:0012505">
    <property type="term" value="C:endomembrane system"/>
    <property type="evidence" value="ECO:0000318"/>
    <property type="project" value="GO_Central"/>
</dbReference>
<evidence type="ECO:0000313" key="5">
    <source>
        <dbReference type="Proteomes" id="UP000008144"/>
    </source>
</evidence>
<reference evidence="4" key="2">
    <citation type="journal article" date="2008" name="Genome Biol.">
        <title>Improved genome assembly and evidence-based global gene model set for the chordate Ciona intestinalis: new insight into intron and operon populations.</title>
        <authorList>
            <person name="Satou Y."/>
            <person name="Mineta K."/>
            <person name="Ogasawara M."/>
            <person name="Sasakura Y."/>
            <person name="Shoguchi E."/>
            <person name="Ueno K."/>
            <person name="Yamada L."/>
            <person name="Matsumoto J."/>
            <person name="Wasserscheid J."/>
            <person name="Dewar K."/>
            <person name="Wiley G.B."/>
            <person name="Macmil S.L."/>
            <person name="Roe B.A."/>
            <person name="Zeller R.W."/>
            <person name="Hastings K.E."/>
            <person name="Lemaire P."/>
            <person name="Lindquist E."/>
            <person name="Endo T."/>
            <person name="Hotta K."/>
            <person name="Inaba K."/>
        </authorList>
    </citation>
    <scope>NUCLEOTIDE SEQUENCE [LARGE SCALE GENOMIC DNA]</scope>
    <source>
        <strain evidence="4">wild type</strain>
    </source>
</reference>
<dbReference type="eggNOG" id="ENOG502RXD4">
    <property type="taxonomic scope" value="Eukaryota"/>
</dbReference>
<dbReference type="PANTHER" id="PTHR24073">
    <property type="entry name" value="DRAB5-RELATED"/>
    <property type="match status" value="1"/>
</dbReference>
<dbReference type="OrthoDB" id="275177at2759"/>
<dbReference type="Gene3D" id="3.40.50.300">
    <property type="entry name" value="P-loop containing nucleotide triphosphate hydrolases"/>
    <property type="match status" value="1"/>
</dbReference>
<dbReference type="AlphaFoldDB" id="A0A1W2W6L9"/>
<organism evidence="4 5">
    <name type="scientific">Ciona intestinalis</name>
    <name type="common">Transparent sea squirt</name>
    <name type="synonym">Ascidia intestinalis</name>
    <dbReference type="NCBI Taxonomy" id="7719"/>
    <lineage>
        <taxon>Eukaryota</taxon>
        <taxon>Metazoa</taxon>
        <taxon>Chordata</taxon>
        <taxon>Tunicata</taxon>
        <taxon>Ascidiacea</taxon>
        <taxon>Phlebobranchia</taxon>
        <taxon>Cionidae</taxon>
        <taxon>Ciona</taxon>
    </lineage>
</organism>
<keyword evidence="3" id="KW-0342">GTP-binding</keyword>
<dbReference type="GO" id="GO:0005525">
    <property type="term" value="F:GTP binding"/>
    <property type="evidence" value="ECO:0007669"/>
    <property type="project" value="UniProtKB-KW"/>
</dbReference>
<keyword evidence="2" id="KW-0547">Nucleotide-binding</keyword>
<keyword evidence="5" id="KW-1185">Reference proteome</keyword>
<accession>H2XRF7</accession>
<protein>
    <submittedName>
        <fullName evidence="4">Intraflagellar transport protein 22 homolog</fullName>
    </submittedName>
</protein>
<dbReference type="Pfam" id="PF00071">
    <property type="entry name" value="Ras"/>
    <property type="match status" value="1"/>
</dbReference>
<dbReference type="SUPFAM" id="SSF52540">
    <property type="entry name" value="P-loop containing nucleoside triphosphate hydrolases"/>
    <property type="match status" value="1"/>
</dbReference>
<dbReference type="GO" id="GO:0006886">
    <property type="term" value="P:intracellular protein transport"/>
    <property type="evidence" value="ECO:0000318"/>
    <property type="project" value="GO_Central"/>
</dbReference>
<accession>A0A1W2W6L9</accession>
<reference evidence="4" key="4">
    <citation type="submission" date="2025-09" db="UniProtKB">
        <authorList>
            <consortium name="Ensembl"/>
        </authorList>
    </citation>
    <scope>IDENTIFICATION</scope>
</reference>
<reference evidence="4" key="3">
    <citation type="submission" date="2025-08" db="UniProtKB">
        <authorList>
            <consortium name="Ensembl"/>
        </authorList>
    </citation>
    <scope>IDENTIFICATION</scope>
</reference>
<sequence>MSKAKILLVGPCGVGKSVVANFLSDQTDILNSKYRPTIGVRILEFETSLGNSLNVDVELWDCSGSESFETCWPAMASQADGVIIVYDPLIKEPSPAVETLFNYFITSNGLKEMQCMLFANSKGRESTTVTSPLPSVLNYEVNLEKHPGEVMDNFKDFLKKVFNKLSASQEREELDIIN</sequence>
<dbReference type="EMBL" id="EAAA01002049">
    <property type="status" value="NOT_ANNOTATED_CDS"/>
    <property type="molecule type" value="Genomic_DNA"/>
</dbReference>